<dbReference type="Proteomes" id="UP001597497">
    <property type="component" value="Unassembled WGS sequence"/>
</dbReference>
<dbReference type="SUPFAM" id="SSF81301">
    <property type="entry name" value="Nucleotidyltransferase"/>
    <property type="match status" value="1"/>
</dbReference>
<feature type="domain" description="Polymerase nucleotidyl transferase" evidence="1">
    <location>
        <begin position="9"/>
        <end position="50"/>
    </location>
</feature>
<dbReference type="EMBL" id="JBHUMM010000043">
    <property type="protein sequence ID" value="MFD2672732.1"/>
    <property type="molecule type" value="Genomic_DNA"/>
</dbReference>
<protein>
    <submittedName>
        <fullName evidence="2">Nucleotidyltransferase domain-containing protein</fullName>
    </submittedName>
</protein>
<evidence type="ECO:0000313" key="2">
    <source>
        <dbReference type="EMBL" id="MFD2672732.1"/>
    </source>
</evidence>
<sequence>MEKRLEAASRCLEERYPHASFAVMGGSSASGLAGASSDLDLVIVDSSEPYPFRQSFWFEGYPVEAFIVTSRSYTRFFEEAVQSGLPTILRLLGDGIVIKPNSQFTRMTTMAKKLLDEGPEPCSLAELDEYRYEITEQLTDFESISDPGEALFILLKMSDLVQKMQLRANRQWLGEGKWAARALKAYQPQQFDQYVKAIAAFVAEGDKSVWVDYVEAVLQECGGRFFEGYYSVYYE</sequence>
<dbReference type="InterPro" id="IPR002934">
    <property type="entry name" value="Polymerase_NTP_transf_dom"/>
</dbReference>
<accession>A0ABW5RFD1</accession>
<reference evidence="3" key="1">
    <citation type="journal article" date="2019" name="Int. J. Syst. Evol. Microbiol.">
        <title>The Global Catalogue of Microorganisms (GCM) 10K type strain sequencing project: providing services to taxonomists for standard genome sequencing and annotation.</title>
        <authorList>
            <consortium name="The Broad Institute Genomics Platform"/>
            <consortium name="The Broad Institute Genome Sequencing Center for Infectious Disease"/>
            <person name="Wu L."/>
            <person name="Ma J."/>
        </authorList>
    </citation>
    <scope>NUCLEOTIDE SEQUENCE [LARGE SCALE GENOMIC DNA]</scope>
    <source>
        <strain evidence="3">KCTC 33676</strain>
    </source>
</reference>
<gene>
    <name evidence="2" type="ORF">ACFSUC_14285</name>
</gene>
<proteinExistence type="predicted"/>
<keyword evidence="3" id="KW-1185">Reference proteome</keyword>
<evidence type="ECO:0000259" key="1">
    <source>
        <dbReference type="Pfam" id="PF01909"/>
    </source>
</evidence>
<dbReference type="Gene3D" id="3.30.460.10">
    <property type="entry name" value="Beta Polymerase, domain 2"/>
    <property type="match status" value="1"/>
</dbReference>
<evidence type="ECO:0000313" key="3">
    <source>
        <dbReference type="Proteomes" id="UP001597497"/>
    </source>
</evidence>
<comment type="caution">
    <text evidence="2">The sequence shown here is derived from an EMBL/GenBank/DDBJ whole genome shotgun (WGS) entry which is preliminary data.</text>
</comment>
<dbReference type="Pfam" id="PF01909">
    <property type="entry name" value="NTP_transf_2"/>
    <property type="match status" value="1"/>
</dbReference>
<dbReference type="InterPro" id="IPR043519">
    <property type="entry name" value="NT_sf"/>
</dbReference>
<name>A0ABW5RFD1_9BACL</name>
<dbReference type="RefSeq" id="WP_379930296.1">
    <property type="nucleotide sequence ID" value="NZ_JBHUMM010000043.1"/>
</dbReference>
<organism evidence="2 3">
    <name type="scientific">Marinicrinis sediminis</name>
    <dbReference type="NCBI Taxonomy" id="1652465"/>
    <lineage>
        <taxon>Bacteria</taxon>
        <taxon>Bacillati</taxon>
        <taxon>Bacillota</taxon>
        <taxon>Bacilli</taxon>
        <taxon>Bacillales</taxon>
        <taxon>Paenibacillaceae</taxon>
    </lineage>
</organism>
<dbReference type="CDD" id="cd05403">
    <property type="entry name" value="NT_KNTase_like"/>
    <property type="match status" value="1"/>
</dbReference>